<evidence type="ECO:0000313" key="13">
    <source>
        <dbReference type="RefSeq" id="XP_014669923.1"/>
    </source>
</evidence>
<keyword evidence="9" id="KW-0539">Nucleus</keyword>
<dbReference type="SUPFAM" id="SSF52540">
    <property type="entry name" value="P-loop containing nucleoside triphosphate hydrolases"/>
    <property type="match status" value="1"/>
</dbReference>
<dbReference type="RefSeq" id="XP_014669922.1">
    <property type="nucleotide sequence ID" value="XM_014814436.1"/>
</dbReference>
<dbReference type="InterPro" id="IPR020588">
    <property type="entry name" value="RecA_ATP-bd"/>
</dbReference>
<dbReference type="InterPro" id="IPR047323">
    <property type="entry name" value="Rad51D_C"/>
</dbReference>
<sequence length="329" mass="35567">MAPVLKAGMCPCLSKELCESLWRQNVKTVESFVSADLKILSLRDGLDYKELCTLKHALLLQFAAFPVNGVDLYDHMLSYLAILATGCPGLDRLLDGGIFTGEITEVCGSTATGKTQLCMSIAANVAARNGQNTFYISTNAGFFSDRLLQIIASKFTSDEGSVDESLVTAALARVRCQHAFELSDLMKTLHEVSNQLTSQVDSFFGSLKVIVVDSVTAVLSYLLSAQHAEGHRSMMELARLLKSLCAENGVAVVVVNTTLQSKLVHVKPSLGYSWAHVPNTRLLLTLSRCPDIMQGGPVYRHASLLKSTRQATGQSVDYTISAAGIQDVT</sequence>
<keyword evidence="6" id="KW-0238">DNA-binding</keyword>
<dbReference type="Pfam" id="PF08423">
    <property type="entry name" value="Rad51"/>
    <property type="match status" value="1"/>
</dbReference>
<organism evidence="11 14">
    <name type="scientific">Priapulus caudatus</name>
    <name type="common">Priapulid worm</name>
    <dbReference type="NCBI Taxonomy" id="37621"/>
    <lineage>
        <taxon>Eukaryota</taxon>
        <taxon>Metazoa</taxon>
        <taxon>Ecdysozoa</taxon>
        <taxon>Scalidophora</taxon>
        <taxon>Priapulida</taxon>
        <taxon>Priapulimorpha</taxon>
        <taxon>Priapulimorphida</taxon>
        <taxon>Priapulidae</taxon>
        <taxon>Priapulus</taxon>
    </lineage>
</organism>
<keyword evidence="11" id="KW-1185">Reference proteome</keyword>
<gene>
    <name evidence="12 13 14" type="primary">LOC106810953</name>
</gene>
<evidence type="ECO:0000313" key="12">
    <source>
        <dbReference type="RefSeq" id="XP_014669922.1"/>
    </source>
</evidence>
<dbReference type="RefSeq" id="XP_014669923.1">
    <property type="nucleotide sequence ID" value="XM_014814437.1"/>
</dbReference>
<dbReference type="PROSITE" id="PS50162">
    <property type="entry name" value="RECA_2"/>
    <property type="match status" value="1"/>
</dbReference>
<keyword evidence="7" id="KW-0233">DNA recombination</keyword>
<evidence type="ECO:0000313" key="14">
    <source>
        <dbReference type="RefSeq" id="XP_014669924.1"/>
    </source>
</evidence>
<dbReference type="Gene3D" id="3.40.50.300">
    <property type="entry name" value="P-loop containing nucleotide triphosphate hydrolases"/>
    <property type="match status" value="1"/>
</dbReference>
<dbReference type="InterPro" id="IPR013632">
    <property type="entry name" value="Rad51_C"/>
</dbReference>
<proteinExistence type="inferred from homology"/>
<evidence type="ECO:0000256" key="1">
    <source>
        <dbReference type="ARBA" id="ARBA00004123"/>
    </source>
</evidence>
<evidence type="ECO:0000256" key="3">
    <source>
        <dbReference type="ARBA" id="ARBA00022741"/>
    </source>
</evidence>
<evidence type="ECO:0000259" key="10">
    <source>
        <dbReference type="PROSITE" id="PS50162"/>
    </source>
</evidence>
<evidence type="ECO:0000256" key="7">
    <source>
        <dbReference type="ARBA" id="ARBA00023172"/>
    </source>
</evidence>
<comment type="subcellular location">
    <subcellularLocation>
        <location evidence="1">Nucleus</location>
    </subcellularLocation>
</comment>
<feature type="domain" description="RecA family profile 1" evidence="10">
    <location>
        <begin position="79"/>
        <end position="258"/>
    </location>
</feature>
<dbReference type="Proteomes" id="UP000695022">
    <property type="component" value="Unplaced"/>
</dbReference>
<evidence type="ECO:0000313" key="11">
    <source>
        <dbReference type="Proteomes" id="UP000695022"/>
    </source>
</evidence>
<dbReference type="PANTHER" id="PTHR46457:SF1">
    <property type="entry name" value="DNA REPAIR PROTEIN RAD51 HOMOLOG 4"/>
    <property type="match status" value="1"/>
</dbReference>
<keyword evidence="3" id="KW-0547">Nucleotide-binding</keyword>
<evidence type="ECO:0000256" key="8">
    <source>
        <dbReference type="ARBA" id="ARBA00023204"/>
    </source>
</evidence>
<dbReference type="PANTHER" id="PTHR46457">
    <property type="entry name" value="DNA REPAIR PROTEIN RAD51 HOMOLOG 4"/>
    <property type="match status" value="1"/>
</dbReference>
<dbReference type="CDD" id="cd19489">
    <property type="entry name" value="Rad51D"/>
    <property type="match status" value="1"/>
</dbReference>
<evidence type="ECO:0000256" key="4">
    <source>
        <dbReference type="ARBA" id="ARBA00022763"/>
    </source>
</evidence>
<protein>
    <submittedName>
        <fullName evidence="12 13">DNA repair protein RAD51 homolog 4-like isoform X1</fullName>
    </submittedName>
</protein>
<comment type="similarity">
    <text evidence="2">Belongs to the RecA family. RAD51 subfamily.</text>
</comment>
<evidence type="ECO:0000256" key="9">
    <source>
        <dbReference type="ARBA" id="ARBA00023242"/>
    </source>
</evidence>
<dbReference type="InterPro" id="IPR027417">
    <property type="entry name" value="P-loop_NTPase"/>
</dbReference>
<dbReference type="InterPro" id="IPR051988">
    <property type="entry name" value="HRR_RAD51_Paralog"/>
</dbReference>
<name>A0ABM1ECK3_PRICU</name>
<keyword evidence="8" id="KW-0234">DNA repair</keyword>
<dbReference type="GeneID" id="106810953"/>
<dbReference type="InterPro" id="IPR048943">
    <property type="entry name" value="RAD51D_N"/>
</dbReference>
<reference evidence="12 13" key="1">
    <citation type="submission" date="2025-05" db="UniProtKB">
        <authorList>
            <consortium name="RefSeq"/>
        </authorList>
    </citation>
    <scope>IDENTIFICATION</scope>
</reference>
<dbReference type="RefSeq" id="XP_014669924.1">
    <property type="nucleotide sequence ID" value="XM_014814438.1"/>
</dbReference>
<evidence type="ECO:0000256" key="6">
    <source>
        <dbReference type="ARBA" id="ARBA00023125"/>
    </source>
</evidence>
<dbReference type="Pfam" id="PF21794">
    <property type="entry name" value="RAD51D_N"/>
    <property type="match status" value="1"/>
</dbReference>
<evidence type="ECO:0000256" key="2">
    <source>
        <dbReference type="ARBA" id="ARBA00007095"/>
    </source>
</evidence>
<evidence type="ECO:0000256" key="5">
    <source>
        <dbReference type="ARBA" id="ARBA00022840"/>
    </source>
</evidence>
<accession>A0ABM1ECK3</accession>
<keyword evidence="4" id="KW-0227">DNA damage</keyword>
<keyword evidence="5" id="KW-0067">ATP-binding</keyword>